<dbReference type="GO" id="GO:0000272">
    <property type="term" value="P:polysaccharide catabolic process"/>
    <property type="evidence" value="ECO:0007669"/>
    <property type="project" value="InterPro"/>
</dbReference>
<evidence type="ECO:0000313" key="3">
    <source>
        <dbReference type="EMBL" id="KKS80854.1"/>
    </source>
</evidence>
<dbReference type="InterPro" id="IPR018247">
    <property type="entry name" value="EF_Hand_1_Ca_BS"/>
</dbReference>
<dbReference type="CDD" id="cd14256">
    <property type="entry name" value="Dockerin_I"/>
    <property type="match status" value="1"/>
</dbReference>
<dbReference type="PROSITE" id="PS00018">
    <property type="entry name" value="EF_HAND_1"/>
    <property type="match status" value="1"/>
</dbReference>
<gene>
    <name evidence="3" type="ORF">UV56_C0006G0002</name>
</gene>
<feature type="compositionally biased region" description="Low complexity" evidence="1">
    <location>
        <begin position="255"/>
        <end position="312"/>
    </location>
</feature>
<dbReference type="Gene3D" id="1.10.1330.10">
    <property type="entry name" value="Dockerin domain"/>
    <property type="match status" value="1"/>
</dbReference>
<feature type="region of interest" description="Disordered" evidence="1">
    <location>
        <begin position="195"/>
        <end position="318"/>
    </location>
</feature>
<comment type="caution">
    <text evidence="3">The sequence shown here is derived from an EMBL/GenBank/DDBJ whole genome shotgun (WGS) entry which is preliminary data.</text>
</comment>
<dbReference type="PATRIC" id="fig|1618585.3.peg.113"/>
<dbReference type="EMBL" id="LCEY01000006">
    <property type="protein sequence ID" value="KKS80854.1"/>
    <property type="molecule type" value="Genomic_DNA"/>
</dbReference>
<feature type="domain" description="Dockerin" evidence="2">
    <location>
        <begin position="311"/>
        <end position="365"/>
    </location>
</feature>
<accession>A0A0G1C5Z8</accession>
<evidence type="ECO:0000259" key="2">
    <source>
        <dbReference type="PROSITE" id="PS51766"/>
    </source>
</evidence>
<dbReference type="InterPro" id="IPR036439">
    <property type="entry name" value="Dockerin_dom_sf"/>
</dbReference>
<evidence type="ECO:0000256" key="1">
    <source>
        <dbReference type="SAM" id="MobiDB-lite"/>
    </source>
</evidence>
<dbReference type="PROSITE" id="PS51766">
    <property type="entry name" value="DOCKERIN"/>
    <property type="match status" value="1"/>
</dbReference>
<dbReference type="Pfam" id="PF00404">
    <property type="entry name" value="Dockerin_1"/>
    <property type="match status" value="1"/>
</dbReference>
<proteinExistence type="predicted"/>
<feature type="compositionally biased region" description="Polar residues" evidence="1">
    <location>
        <begin position="195"/>
        <end position="223"/>
    </location>
</feature>
<sequence>MERLKNYYWKIKQVLSRNNAARMLVTLVLILLLPFEVKLAQQIIRLISEAQTPTVEISFIPSSQSLPPASNTKVMIDAKTNNLAFVRLSFTFDQGKVGLLQEITLSDQFKNVIAKTSMAQANSTGKVILVAGVSPGDPLPTGLIEFGSFSIGSSTTEANASTNLAFTVSDIQIVETSEVNLAIQATDSVVTLNPTIEVSPTNSPTQTPSVTTAEESPTPSVIVTLTPTPSPEPPTPTLAIGVSPTPSPTGSLVATSTPTPTVTSTPTPIPTATPTTATQASTGQSSGQPSSGSSSSSPSSSSGSSSPQASSGGKRGDLNGDGKVNIFDLSVLLSGFNKTLSRGDLNGDGRVTILDLSILLSGWNK</sequence>
<dbReference type="SUPFAM" id="SSF63446">
    <property type="entry name" value="Type I dockerin domain"/>
    <property type="match status" value="1"/>
</dbReference>
<dbReference type="GO" id="GO:0004553">
    <property type="term" value="F:hydrolase activity, hydrolyzing O-glycosyl compounds"/>
    <property type="evidence" value="ECO:0007669"/>
    <property type="project" value="InterPro"/>
</dbReference>
<name>A0A0G1C5Z8_9BACT</name>
<dbReference type="Proteomes" id="UP000034611">
    <property type="component" value="Unassembled WGS sequence"/>
</dbReference>
<organism evidence="3 4">
    <name type="scientific">Candidatus Woesebacteria bacterium GW2011_GWC1_43_10b</name>
    <dbReference type="NCBI Taxonomy" id="1618585"/>
    <lineage>
        <taxon>Bacteria</taxon>
        <taxon>Candidatus Woeseibacteriota</taxon>
    </lineage>
</organism>
<dbReference type="InterPro" id="IPR016134">
    <property type="entry name" value="Dockerin_dom"/>
</dbReference>
<dbReference type="AlphaFoldDB" id="A0A0G1C5Z8"/>
<protein>
    <submittedName>
        <fullName evidence="3">Putative cell surface glycoprotein</fullName>
    </submittedName>
</protein>
<reference evidence="3 4" key="1">
    <citation type="journal article" date="2015" name="Nature">
        <title>rRNA introns, odd ribosomes, and small enigmatic genomes across a large radiation of phyla.</title>
        <authorList>
            <person name="Brown C.T."/>
            <person name="Hug L.A."/>
            <person name="Thomas B.C."/>
            <person name="Sharon I."/>
            <person name="Castelle C.J."/>
            <person name="Singh A."/>
            <person name="Wilkins M.J."/>
            <person name="Williams K.H."/>
            <person name="Banfield J.F."/>
        </authorList>
    </citation>
    <scope>NUCLEOTIDE SEQUENCE [LARGE SCALE GENOMIC DNA]</scope>
</reference>
<dbReference type="InterPro" id="IPR002105">
    <property type="entry name" value="Dockerin_1_rpt"/>
</dbReference>
<evidence type="ECO:0000313" key="4">
    <source>
        <dbReference type="Proteomes" id="UP000034611"/>
    </source>
</evidence>